<organism evidence="2 3">
    <name type="scientific">Cryptosporangium phraense</name>
    <dbReference type="NCBI Taxonomy" id="2593070"/>
    <lineage>
        <taxon>Bacteria</taxon>
        <taxon>Bacillati</taxon>
        <taxon>Actinomycetota</taxon>
        <taxon>Actinomycetes</taxon>
        <taxon>Cryptosporangiales</taxon>
        <taxon>Cryptosporangiaceae</taxon>
        <taxon>Cryptosporangium</taxon>
    </lineage>
</organism>
<dbReference type="CDD" id="cd00077">
    <property type="entry name" value="HDc"/>
    <property type="match status" value="1"/>
</dbReference>
<dbReference type="EMBL" id="VIRS01000006">
    <property type="protein sequence ID" value="TQS45058.1"/>
    <property type="molecule type" value="Genomic_DNA"/>
</dbReference>
<comment type="caution">
    <text evidence="2">The sequence shown here is derived from an EMBL/GenBank/DDBJ whole genome shotgun (WGS) entry which is preliminary data.</text>
</comment>
<gene>
    <name evidence="2" type="ORF">FL583_11200</name>
</gene>
<dbReference type="Proteomes" id="UP000317982">
    <property type="component" value="Unassembled WGS sequence"/>
</dbReference>
<name>A0A545AUP1_9ACTN</name>
<sequence>MPDILQLDPEQLTADEFCDRLFAFLETAGRSNYDEAVTQLQHALQCAELAEAAGFGPSAQVAALLHDLGHLVLGEDGESAEEDQRHEIIGARLVTRWFGAEAGGPVALHVAAKRYLVATDPAYFDGLSPASVNSLALQGGPMTPDEVAKFERLPQHEVAVELRRWDDLAKDVDAEVPGLEHWRPAITALLTSSGPGHPTER</sequence>
<dbReference type="RefSeq" id="WP_142704507.1">
    <property type="nucleotide sequence ID" value="NZ_VIRS01000006.1"/>
</dbReference>
<dbReference type="SUPFAM" id="SSF109604">
    <property type="entry name" value="HD-domain/PDEase-like"/>
    <property type="match status" value="1"/>
</dbReference>
<dbReference type="Gene3D" id="1.10.3210.10">
    <property type="entry name" value="Hypothetical protein af1432"/>
    <property type="match status" value="1"/>
</dbReference>
<dbReference type="PANTHER" id="PTHR40202">
    <property type="match status" value="1"/>
</dbReference>
<proteinExistence type="predicted"/>
<evidence type="ECO:0000313" key="2">
    <source>
        <dbReference type="EMBL" id="TQS45058.1"/>
    </source>
</evidence>
<evidence type="ECO:0000313" key="3">
    <source>
        <dbReference type="Proteomes" id="UP000317982"/>
    </source>
</evidence>
<dbReference type="Pfam" id="PF01966">
    <property type="entry name" value="HD"/>
    <property type="match status" value="1"/>
</dbReference>
<accession>A0A545AUP1</accession>
<feature type="domain" description="HD" evidence="1">
    <location>
        <begin position="41"/>
        <end position="101"/>
    </location>
</feature>
<dbReference type="InParanoid" id="A0A545AUP1"/>
<evidence type="ECO:0000259" key="1">
    <source>
        <dbReference type="Pfam" id="PF01966"/>
    </source>
</evidence>
<dbReference type="PANTHER" id="PTHR40202:SF1">
    <property type="entry name" value="HD DOMAIN-CONTAINING PROTEIN"/>
    <property type="match status" value="1"/>
</dbReference>
<dbReference type="InterPro" id="IPR006674">
    <property type="entry name" value="HD_domain"/>
</dbReference>
<dbReference type="OrthoDB" id="581608at2"/>
<dbReference type="InterPro" id="IPR003607">
    <property type="entry name" value="HD/PDEase_dom"/>
</dbReference>
<keyword evidence="3" id="KW-1185">Reference proteome</keyword>
<reference evidence="2 3" key="1">
    <citation type="submission" date="2019-07" db="EMBL/GenBank/DDBJ databases">
        <title>Cryptosporangium phraense sp. nov., isolated from plant litter.</title>
        <authorList>
            <person name="Suriyachadkun C."/>
        </authorList>
    </citation>
    <scope>NUCLEOTIDE SEQUENCE [LARGE SCALE GENOMIC DNA]</scope>
    <source>
        <strain evidence="2 3">A-T 5661</strain>
    </source>
</reference>
<dbReference type="InterPro" id="IPR052567">
    <property type="entry name" value="OP_Dioxygenase"/>
</dbReference>
<protein>
    <submittedName>
        <fullName evidence="2">HD domain-containing protein</fullName>
    </submittedName>
</protein>
<dbReference type="AlphaFoldDB" id="A0A545AUP1"/>